<evidence type="ECO:0000256" key="2">
    <source>
        <dbReference type="SAM" id="SignalP"/>
    </source>
</evidence>
<feature type="chain" id="PRO_5045895342" evidence="2">
    <location>
        <begin position="32"/>
        <end position="483"/>
    </location>
</feature>
<proteinExistence type="predicted"/>
<accession>A0ABX9KCK3</accession>
<dbReference type="EMBL" id="QUMU01000001">
    <property type="protein sequence ID" value="REG37916.1"/>
    <property type="molecule type" value="Genomic_DNA"/>
</dbReference>
<keyword evidence="4" id="KW-1185">Reference proteome</keyword>
<dbReference type="RefSeq" id="WP_147332728.1">
    <property type="nucleotide sequence ID" value="NZ_CP011509.1"/>
</dbReference>
<organism evidence="3 4">
    <name type="scientific">Archangium gephyra</name>
    <dbReference type="NCBI Taxonomy" id="48"/>
    <lineage>
        <taxon>Bacteria</taxon>
        <taxon>Pseudomonadati</taxon>
        <taxon>Myxococcota</taxon>
        <taxon>Myxococcia</taxon>
        <taxon>Myxococcales</taxon>
        <taxon>Cystobacterineae</taxon>
        <taxon>Archangiaceae</taxon>
        <taxon>Archangium</taxon>
    </lineage>
</organism>
<feature type="region of interest" description="Disordered" evidence="1">
    <location>
        <begin position="30"/>
        <end position="83"/>
    </location>
</feature>
<keyword evidence="2" id="KW-0732">Signal</keyword>
<dbReference type="SUPFAM" id="SSF69322">
    <property type="entry name" value="Tricorn protease domain 2"/>
    <property type="match status" value="1"/>
</dbReference>
<gene>
    <name evidence="3" type="ORF">ATI61_101906</name>
</gene>
<dbReference type="Proteomes" id="UP000256345">
    <property type="component" value="Unassembled WGS sequence"/>
</dbReference>
<evidence type="ECO:0000313" key="3">
    <source>
        <dbReference type="EMBL" id="REG37916.1"/>
    </source>
</evidence>
<feature type="signal peptide" evidence="2">
    <location>
        <begin position="1"/>
        <end position="31"/>
    </location>
</feature>
<comment type="caution">
    <text evidence="3">The sequence shown here is derived from an EMBL/GenBank/DDBJ whole genome shotgun (WGS) entry which is preliminary data.</text>
</comment>
<evidence type="ECO:0000256" key="1">
    <source>
        <dbReference type="SAM" id="MobiDB-lite"/>
    </source>
</evidence>
<evidence type="ECO:0000313" key="4">
    <source>
        <dbReference type="Proteomes" id="UP000256345"/>
    </source>
</evidence>
<sequence length="483" mass="51939">MGMKFKLSWPGTRLLGLVFLVGFLQAPRANAGPQDAGVKRPAKGSRPPATGDNASSWCPSGGDFSPLTTQPTRGTLDGGNASGPHECGRGRYVQYEHNAGTGPQLHVIGIYQAKKGADNQRSVQVRVTRPGSSVLVLSAYSQTTWNVQVAPGAQVERILVSGFEEQRINAPEGIPVGLQSFKQSQKSLGSTGYDWPTLSSARLVNASESLFRRELTSFRGCYEAVSFEVGEPGTLKPANKVSNRQKPTLPRGCEQFAKESTYCMTLNSDTPTVLGLDSGRMCSGVPIERAARYDSSSLAWRGDYLYACIRERGLARISLLDGSVDIAPLSCEGVASHRNGLLVMLHGDSTGNGFSRALAQFDSFEDAARHESSCSLDHELHASRMAVQRDQGYFAWHATDSISTLALKRGATPEKLKLEGYNGWIMGLDVTEDGHLLILGQGSGTKTQLLTFARATGKQLKTQSIPFDATGLACHKGGRKKSP</sequence>
<reference evidence="3 4" key="1">
    <citation type="submission" date="2018-08" db="EMBL/GenBank/DDBJ databases">
        <title>Genomic Encyclopedia of Archaeal and Bacterial Type Strains, Phase II (KMG-II): from individual species to whole genera.</title>
        <authorList>
            <person name="Goeker M."/>
        </authorList>
    </citation>
    <scope>NUCLEOTIDE SEQUENCE [LARGE SCALE GENOMIC DNA]</scope>
    <source>
        <strain evidence="3 4">DSM 2261</strain>
    </source>
</reference>
<name>A0ABX9KCK3_9BACT</name>
<protein>
    <submittedName>
        <fullName evidence="3">Uncharacterized protein</fullName>
    </submittedName>
</protein>